<dbReference type="InterPro" id="IPR040079">
    <property type="entry name" value="Glutathione_S-Trfase"/>
</dbReference>
<reference evidence="3 4" key="1">
    <citation type="submission" date="2017-04" db="EMBL/GenBank/DDBJ databases">
        <authorList>
            <person name="Afonso C.L."/>
            <person name="Miller P.J."/>
            <person name="Scott M.A."/>
            <person name="Spackman E."/>
            <person name="Goraichik I."/>
            <person name="Dimitrov K.M."/>
            <person name="Suarez D.L."/>
            <person name="Swayne D.E."/>
        </authorList>
    </citation>
    <scope>NUCLEOTIDE SEQUENCE [LARGE SCALE GENOMIC DNA]</scope>
    <source>
        <strain evidence="3 4">CGMCC 1.10972</strain>
    </source>
</reference>
<dbReference type="PANTHER" id="PTHR44051:SF2">
    <property type="entry name" value="HYPOTHETICAL GLUTATHIONE S-TRANSFERASE LIKE PROTEIN"/>
    <property type="match status" value="1"/>
</dbReference>
<dbReference type="InterPro" id="IPR010987">
    <property type="entry name" value="Glutathione-S-Trfase_C-like"/>
</dbReference>
<accession>A0A1W2DSD7</accession>
<dbReference type="CDD" id="cd03056">
    <property type="entry name" value="GST_N_4"/>
    <property type="match status" value="1"/>
</dbReference>
<dbReference type="InterPro" id="IPR004045">
    <property type="entry name" value="Glutathione_S-Trfase_N"/>
</dbReference>
<evidence type="ECO:0000259" key="1">
    <source>
        <dbReference type="PROSITE" id="PS50404"/>
    </source>
</evidence>
<protein>
    <submittedName>
        <fullName evidence="3">Glutathione S-transferase</fullName>
    </submittedName>
</protein>
<dbReference type="SFLD" id="SFLDS00019">
    <property type="entry name" value="Glutathione_Transferase_(cytos"/>
    <property type="match status" value="1"/>
</dbReference>
<dbReference type="PROSITE" id="PS50405">
    <property type="entry name" value="GST_CTER"/>
    <property type="match status" value="1"/>
</dbReference>
<dbReference type="GO" id="GO:0016740">
    <property type="term" value="F:transferase activity"/>
    <property type="evidence" value="ECO:0007669"/>
    <property type="project" value="UniProtKB-KW"/>
</dbReference>
<keyword evidence="3" id="KW-0808">Transferase</keyword>
<dbReference type="STRING" id="937218.SAMN06297251_11729"/>
<keyword evidence="4" id="KW-1185">Reference proteome</keyword>
<dbReference type="InterPro" id="IPR036282">
    <property type="entry name" value="Glutathione-S-Trfase_C_sf"/>
</dbReference>
<dbReference type="SUPFAM" id="SSF47616">
    <property type="entry name" value="GST C-terminal domain-like"/>
    <property type="match status" value="1"/>
</dbReference>
<evidence type="ECO:0000313" key="3">
    <source>
        <dbReference type="EMBL" id="SMC99906.1"/>
    </source>
</evidence>
<feature type="domain" description="GST C-terminal" evidence="2">
    <location>
        <begin position="84"/>
        <end position="205"/>
    </location>
</feature>
<dbReference type="PANTHER" id="PTHR44051">
    <property type="entry name" value="GLUTATHIONE S-TRANSFERASE-RELATED"/>
    <property type="match status" value="1"/>
</dbReference>
<dbReference type="OrthoDB" id="9810080at2"/>
<proteinExistence type="predicted"/>
<gene>
    <name evidence="3" type="ORF">SAMN06297251_11729</name>
</gene>
<name>A0A1W2DSD7_9HYPH</name>
<organism evidence="3 4">
    <name type="scientific">Fulvimarina manganoxydans</name>
    <dbReference type="NCBI Taxonomy" id="937218"/>
    <lineage>
        <taxon>Bacteria</taxon>
        <taxon>Pseudomonadati</taxon>
        <taxon>Pseudomonadota</taxon>
        <taxon>Alphaproteobacteria</taxon>
        <taxon>Hyphomicrobiales</taxon>
        <taxon>Aurantimonadaceae</taxon>
        <taxon>Fulvimarina</taxon>
    </lineage>
</organism>
<dbReference type="Gene3D" id="1.20.1050.10">
    <property type="match status" value="1"/>
</dbReference>
<evidence type="ECO:0000259" key="2">
    <source>
        <dbReference type="PROSITE" id="PS50405"/>
    </source>
</evidence>
<dbReference type="PROSITE" id="PS50404">
    <property type="entry name" value="GST_NTER"/>
    <property type="match status" value="1"/>
</dbReference>
<dbReference type="RefSeq" id="WP_084411586.1">
    <property type="nucleotide sequence ID" value="NZ_FWXR01000017.1"/>
</dbReference>
<dbReference type="InterPro" id="IPR004046">
    <property type="entry name" value="GST_C"/>
</dbReference>
<dbReference type="SUPFAM" id="SSF52833">
    <property type="entry name" value="Thioredoxin-like"/>
    <property type="match status" value="1"/>
</dbReference>
<sequence length="205" mass="22851">MITIYGMPDSGNCYKPRLLCALAGRPFRHVEISTRDGGTASPDFRAKTPIGKVPLLETEDGRYLPESNAMLTFLGGGTVFVPTDPFIRAEMFAWMFFEQYSHEPNVAVRRSLTIYPELADVASEARLAETLEGGRKALTVMETRLLKADWLAGDQPTLADICLYAYTHVAPEGGFDLQAYPGILRWLKRIEGLSGYKPMDWLPSQ</sequence>
<dbReference type="InterPro" id="IPR036249">
    <property type="entry name" value="Thioredoxin-like_sf"/>
</dbReference>
<feature type="domain" description="GST N-terminal" evidence="1">
    <location>
        <begin position="1"/>
        <end position="82"/>
    </location>
</feature>
<dbReference type="Pfam" id="PF13417">
    <property type="entry name" value="GST_N_3"/>
    <property type="match status" value="1"/>
</dbReference>
<dbReference type="EMBL" id="FWXR01000017">
    <property type="protein sequence ID" value="SMC99906.1"/>
    <property type="molecule type" value="Genomic_DNA"/>
</dbReference>
<evidence type="ECO:0000313" key="4">
    <source>
        <dbReference type="Proteomes" id="UP000192656"/>
    </source>
</evidence>
<dbReference type="Gene3D" id="3.40.30.10">
    <property type="entry name" value="Glutaredoxin"/>
    <property type="match status" value="1"/>
</dbReference>
<dbReference type="Proteomes" id="UP000192656">
    <property type="component" value="Unassembled WGS sequence"/>
</dbReference>
<dbReference type="SFLD" id="SFLDG00358">
    <property type="entry name" value="Main_(cytGST)"/>
    <property type="match status" value="1"/>
</dbReference>
<dbReference type="AlphaFoldDB" id="A0A1W2DSD7"/>
<dbReference type="Pfam" id="PF00043">
    <property type="entry name" value="GST_C"/>
    <property type="match status" value="1"/>
</dbReference>